<dbReference type="Pfam" id="PF20074">
    <property type="entry name" value="DUF6470"/>
    <property type="match status" value="1"/>
</dbReference>
<evidence type="ECO:0000313" key="2">
    <source>
        <dbReference type="Proteomes" id="UP000040576"/>
    </source>
</evidence>
<keyword evidence="2" id="KW-1185">Reference proteome</keyword>
<sequence length="190" mass="21342">MNFPQIRLESTSARIGLHIEKPVQKIEQPKAVQSIEQPKAVVNIETVPGRLIIDQTEARADLGFKTIPRLVAENAADAKRIAMEGTARRVRQGDDLMRIENKANPFPSHAIENAYKPKARLTIGWIPSPGSVKINYEPAKVNIEATPQKPIIHTQIQKPLHDYTPGKVHVYLEQKNSLKIEFVNLFSETV</sequence>
<gene>
    <name evidence="1" type="ORF">BT1A1_2995</name>
</gene>
<evidence type="ECO:0000313" key="1">
    <source>
        <dbReference type="EMBL" id="CEE02784.1"/>
    </source>
</evidence>
<dbReference type="RefSeq" id="WP_034772623.1">
    <property type="nucleotide sequence ID" value="NZ_CCRF01000085.1"/>
</dbReference>
<dbReference type="InterPro" id="IPR045527">
    <property type="entry name" value="DUF6470"/>
</dbReference>
<protein>
    <recommendedName>
        <fullName evidence="3">YviE</fullName>
    </recommendedName>
</protein>
<dbReference type="Proteomes" id="UP000040576">
    <property type="component" value="Unassembled WGS sequence"/>
</dbReference>
<organism evidence="1 2">
    <name type="scientific">Caldibacillus thermoamylovorans</name>
    <dbReference type="NCBI Taxonomy" id="35841"/>
    <lineage>
        <taxon>Bacteria</taxon>
        <taxon>Bacillati</taxon>
        <taxon>Bacillota</taxon>
        <taxon>Bacilli</taxon>
        <taxon>Bacillales</taxon>
        <taxon>Bacillaceae</taxon>
        <taxon>Caldibacillus</taxon>
    </lineage>
</organism>
<proteinExistence type="predicted"/>
<accession>A0A090KVQ1</accession>
<reference evidence="1 2" key="1">
    <citation type="submission" date="2014-07" db="EMBL/GenBank/DDBJ databases">
        <authorList>
            <person name="Wibberg Daniel"/>
        </authorList>
    </citation>
    <scope>NUCLEOTIDE SEQUENCE [LARGE SCALE GENOMIC DNA]</scope>
</reference>
<name>A0A090KVQ1_9BACI</name>
<evidence type="ECO:0008006" key="3">
    <source>
        <dbReference type="Google" id="ProtNLM"/>
    </source>
</evidence>
<dbReference type="AlphaFoldDB" id="A0A090KVQ1"/>
<dbReference type="EMBL" id="CCRF01000085">
    <property type="protein sequence ID" value="CEE02784.1"/>
    <property type="molecule type" value="Genomic_DNA"/>
</dbReference>